<dbReference type="RefSeq" id="WP_311711692.1">
    <property type="nucleotide sequence ID" value="NZ_JAVRFB010000243.1"/>
</dbReference>
<sequence>GRTFLAEEALALGLVKEVVAPEDLLTRAMEYAEDLARNCSPASMAVIKGQLYGDANDNVADVSDRAEKLMHESMVRPDLVEGITAFFEKRPPNFPPLKEG</sequence>
<dbReference type="InterPro" id="IPR014748">
    <property type="entry name" value="Enoyl-CoA_hydra_C"/>
</dbReference>
<comment type="similarity">
    <text evidence="1">Belongs to the enoyl-CoA hydratase/isomerase family.</text>
</comment>
<organism evidence="2 3">
    <name type="scientific">Streptomyces edwardsiae</name>
    <dbReference type="NCBI Taxonomy" id="3075527"/>
    <lineage>
        <taxon>Bacteria</taxon>
        <taxon>Bacillati</taxon>
        <taxon>Actinomycetota</taxon>
        <taxon>Actinomycetes</taxon>
        <taxon>Kitasatosporales</taxon>
        <taxon>Streptomycetaceae</taxon>
        <taxon>Streptomyces</taxon>
    </lineage>
</organism>
<dbReference type="Proteomes" id="UP001180503">
    <property type="component" value="Unassembled WGS sequence"/>
</dbReference>
<feature type="non-terminal residue" evidence="2">
    <location>
        <position position="1"/>
    </location>
</feature>
<dbReference type="InterPro" id="IPR001753">
    <property type="entry name" value="Enoyl-CoA_hydra/iso"/>
</dbReference>
<evidence type="ECO:0000313" key="3">
    <source>
        <dbReference type="Proteomes" id="UP001180503"/>
    </source>
</evidence>
<name>A0ABU2QSK9_9ACTN</name>
<dbReference type="Gene3D" id="3.90.226.10">
    <property type="entry name" value="2-enoyl-CoA Hydratase, Chain A, domain 1"/>
    <property type="match status" value="1"/>
</dbReference>
<dbReference type="SUPFAM" id="SSF52096">
    <property type="entry name" value="ClpP/crotonase"/>
    <property type="match status" value="1"/>
</dbReference>
<dbReference type="InterPro" id="IPR029045">
    <property type="entry name" value="ClpP/crotonase-like_dom_sf"/>
</dbReference>
<dbReference type="Pfam" id="PF00378">
    <property type="entry name" value="ECH_1"/>
    <property type="match status" value="1"/>
</dbReference>
<dbReference type="EMBL" id="JAVRFB010000243">
    <property type="protein sequence ID" value="MDT0406996.1"/>
    <property type="molecule type" value="Genomic_DNA"/>
</dbReference>
<evidence type="ECO:0000313" key="2">
    <source>
        <dbReference type="EMBL" id="MDT0406996.1"/>
    </source>
</evidence>
<proteinExistence type="inferred from homology"/>
<protein>
    <submittedName>
        <fullName evidence="2">Enoyl-CoA hydratase-related protein</fullName>
    </submittedName>
</protein>
<dbReference type="Gene3D" id="1.10.12.10">
    <property type="entry name" value="Lyase 2-enoyl-coa Hydratase, Chain A, domain 2"/>
    <property type="match status" value="1"/>
</dbReference>
<accession>A0ABU2QSK9</accession>
<comment type="caution">
    <text evidence="2">The sequence shown here is derived from an EMBL/GenBank/DDBJ whole genome shotgun (WGS) entry which is preliminary data.</text>
</comment>
<evidence type="ECO:0000256" key="1">
    <source>
        <dbReference type="ARBA" id="ARBA00005254"/>
    </source>
</evidence>
<gene>
    <name evidence="2" type="ORF">RM528_34725</name>
</gene>
<reference evidence="3" key="1">
    <citation type="submission" date="2023-07" db="EMBL/GenBank/DDBJ databases">
        <title>30 novel species of actinomycetes from the DSMZ collection.</title>
        <authorList>
            <person name="Nouioui I."/>
        </authorList>
    </citation>
    <scope>NUCLEOTIDE SEQUENCE [LARGE SCALE GENOMIC DNA]</scope>
    <source>
        <strain evidence="3">DSM 41635</strain>
    </source>
</reference>